<keyword evidence="3" id="KW-1185">Reference proteome</keyword>
<feature type="non-terminal residue" evidence="2">
    <location>
        <position position="1"/>
    </location>
</feature>
<sequence length="455" mass="45811">LLASPSFQPARPALPSSSSPFFCPPSPLRVVLLDCLSPSLYCPLPLVDRIPVDRPSAIECVDGGRLADQPPDVPPLPGVQARSVGSASLPPEGGDVASPSLPDNLAAALGSFAQKVGMDFSGPSSLWPTVVSPQSPPTESQRSPPQGTPGGPAAAAAQPPPGGHADLLATVDTPAAARALLTALQAVQELREHNLPLRELAEQVLESAAAAPDDAFSFDRRATPQHPLGATEHAAAPRRSGAAPLARAAGCHVRAASPHMVEQRLVRSAVVLGTRQLGPPGPLPDGGGAGYLAGHGSAYAGVRGGAGSSVAPAPPSAPSAARDAAGAGPAAAVLQASPSPQFRQVPLAAAAPVAAAAHTPCPGWHSPRLSSVRSPEMLRSVSKTSVAHEEPQAQRLSLPQAQEVGANALAPTPTQLLGNRFYVPSDAVGAAWRGTSADRAPARASPAAATGLRSL</sequence>
<gene>
    <name evidence="2" type="ORF">PCOR1329_LOCUS27815</name>
</gene>
<dbReference type="Proteomes" id="UP001189429">
    <property type="component" value="Unassembled WGS sequence"/>
</dbReference>
<feature type="region of interest" description="Disordered" evidence="1">
    <location>
        <begin position="304"/>
        <end position="324"/>
    </location>
</feature>
<dbReference type="EMBL" id="CAUYUJ010010125">
    <property type="protein sequence ID" value="CAK0828635.1"/>
    <property type="molecule type" value="Genomic_DNA"/>
</dbReference>
<evidence type="ECO:0000256" key="1">
    <source>
        <dbReference type="SAM" id="MobiDB-lite"/>
    </source>
</evidence>
<feature type="region of interest" description="Disordered" evidence="1">
    <location>
        <begin position="127"/>
        <end position="166"/>
    </location>
</feature>
<evidence type="ECO:0000313" key="2">
    <source>
        <dbReference type="EMBL" id="CAK0828635.1"/>
    </source>
</evidence>
<feature type="region of interest" description="Disordered" evidence="1">
    <location>
        <begin position="62"/>
        <end position="101"/>
    </location>
</feature>
<feature type="compositionally biased region" description="Polar residues" evidence="1">
    <location>
        <begin position="127"/>
        <end position="143"/>
    </location>
</feature>
<feature type="compositionally biased region" description="Low complexity" evidence="1">
    <location>
        <begin position="437"/>
        <end position="449"/>
    </location>
</feature>
<proteinExistence type="predicted"/>
<comment type="caution">
    <text evidence="2">The sequence shown here is derived from an EMBL/GenBank/DDBJ whole genome shotgun (WGS) entry which is preliminary data.</text>
</comment>
<accession>A0ABN9S9P9</accession>
<protein>
    <submittedName>
        <fullName evidence="2">Uncharacterized protein</fullName>
    </submittedName>
</protein>
<evidence type="ECO:0000313" key="3">
    <source>
        <dbReference type="Proteomes" id="UP001189429"/>
    </source>
</evidence>
<feature type="region of interest" description="Disordered" evidence="1">
    <location>
        <begin position="434"/>
        <end position="455"/>
    </location>
</feature>
<organism evidence="2 3">
    <name type="scientific">Prorocentrum cordatum</name>
    <dbReference type="NCBI Taxonomy" id="2364126"/>
    <lineage>
        <taxon>Eukaryota</taxon>
        <taxon>Sar</taxon>
        <taxon>Alveolata</taxon>
        <taxon>Dinophyceae</taxon>
        <taxon>Prorocentrales</taxon>
        <taxon>Prorocentraceae</taxon>
        <taxon>Prorocentrum</taxon>
    </lineage>
</organism>
<name>A0ABN9S9P9_9DINO</name>
<reference evidence="2" key="1">
    <citation type="submission" date="2023-10" db="EMBL/GenBank/DDBJ databases">
        <authorList>
            <person name="Chen Y."/>
            <person name="Shah S."/>
            <person name="Dougan E. K."/>
            <person name="Thang M."/>
            <person name="Chan C."/>
        </authorList>
    </citation>
    <scope>NUCLEOTIDE SEQUENCE [LARGE SCALE GENOMIC DNA]</scope>
</reference>